<keyword evidence="12" id="KW-1185">Reference proteome</keyword>
<comment type="caution">
    <text evidence="11">The sequence shown here is derived from an EMBL/GenBank/DDBJ whole genome shotgun (WGS) entry which is preliminary data.</text>
</comment>
<evidence type="ECO:0000256" key="7">
    <source>
        <dbReference type="ARBA" id="ARBA00035255"/>
    </source>
</evidence>
<evidence type="ECO:0000256" key="5">
    <source>
        <dbReference type="ARBA" id="ARBA00022980"/>
    </source>
</evidence>
<protein>
    <recommendedName>
        <fullName evidence="7 8">Small ribosomal subunit protein uS5</fullName>
    </recommendedName>
</protein>
<dbReference type="Gene3D" id="3.30.160.20">
    <property type="match status" value="1"/>
</dbReference>
<dbReference type="Proteomes" id="UP000322876">
    <property type="component" value="Unassembled WGS sequence"/>
</dbReference>
<evidence type="ECO:0000313" key="12">
    <source>
        <dbReference type="Proteomes" id="UP000322876"/>
    </source>
</evidence>
<comment type="similarity">
    <text evidence="2 8 9">Belongs to the universal ribosomal protein uS5 family.</text>
</comment>
<dbReference type="OrthoDB" id="9809045at2"/>
<evidence type="ECO:0000256" key="3">
    <source>
        <dbReference type="ARBA" id="ARBA00022730"/>
    </source>
</evidence>
<accession>A0A5A8F4L2</accession>
<dbReference type="InterPro" id="IPR013810">
    <property type="entry name" value="Ribosomal_uS5_N"/>
</dbReference>
<dbReference type="InterPro" id="IPR005324">
    <property type="entry name" value="Ribosomal_uS5_C"/>
</dbReference>
<feature type="domain" description="S5 DRBM" evidence="10">
    <location>
        <begin position="6"/>
        <end position="69"/>
    </location>
</feature>
<dbReference type="PANTHER" id="PTHR48277">
    <property type="entry name" value="MITOCHONDRIAL RIBOSOMAL PROTEIN S5"/>
    <property type="match status" value="1"/>
</dbReference>
<dbReference type="Gene3D" id="3.30.230.10">
    <property type="match status" value="1"/>
</dbReference>
<dbReference type="FunFam" id="3.30.160.20:FF:000001">
    <property type="entry name" value="30S ribosomal protein S5"/>
    <property type="match status" value="1"/>
</dbReference>
<evidence type="ECO:0000256" key="4">
    <source>
        <dbReference type="ARBA" id="ARBA00022884"/>
    </source>
</evidence>
<comment type="subunit">
    <text evidence="8">Part of the 30S ribosomal subunit. Contacts proteins S4 and S8.</text>
</comment>
<keyword evidence="5 8" id="KW-0689">Ribosomal protein</keyword>
<dbReference type="InterPro" id="IPR020568">
    <property type="entry name" value="Ribosomal_Su5_D2-typ_SF"/>
</dbReference>
<dbReference type="InterPro" id="IPR018192">
    <property type="entry name" value="Ribosomal_uS5_N_CS"/>
</dbReference>
<dbReference type="EMBL" id="VFJB01000004">
    <property type="protein sequence ID" value="KAA0258456.1"/>
    <property type="molecule type" value="Genomic_DNA"/>
</dbReference>
<keyword evidence="4 8" id="KW-0694">RNA-binding</keyword>
<dbReference type="Pfam" id="PF00333">
    <property type="entry name" value="Ribosomal_S5"/>
    <property type="match status" value="1"/>
</dbReference>
<dbReference type="GO" id="GO:0019843">
    <property type="term" value="F:rRNA binding"/>
    <property type="evidence" value="ECO:0007669"/>
    <property type="project" value="UniProtKB-UniRule"/>
</dbReference>
<dbReference type="GO" id="GO:0006412">
    <property type="term" value="P:translation"/>
    <property type="evidence" value="ECO:0007669"/>
    <property type="project" value="UniProtKB-UniRule"/>
</dbReference>
<proteinExistence type="inferred from homology"/>
<gene>
    <name evidence="8" type="primary">rpsE</name>
    <name evidence="11" type="ORF">FHQ18_04665</name>
</gene>
<dbReference type="GO" id="GO:0005737">
    <property type="term" value="C:cytoplasm"/>
    <property type="evidence" value="ECO:0007669"/>
    <property type="project" value="UniProtKB-ARBA"/>
</dbReference>
<dbReference type="PANTHER" id="PTHR48277:SF1">
    <property type="entry name" value="MITOCHONDRIAL RIBOSOMAL PROTEIN S5"/>
    <property type="match status" value="1"/>
</dbReference>
<evidence type="ECO:0000256" key="8">
    <source>
        <dbReference type="HAMAP-Rule" id="MF_01307"/>
    </source>
</evidence>
<evidence type="ECO:0000259" key="10">
    <source>
        <dbReference type="PROSITE" id="PS50881"/>
    </source>
</evidence>
<dbReference type="InterPro" id="IPR005712">
    <property type="entry name" value="Ribosomal_uS5_bac-type"/>
</dbReference>
<evidence type="ECO:0000313" key="11">
    <source>
        <dbReference type="EMBL" id="KAA0258456.1"/>
    </source>
</evidence>
<dbReference type="PROSITE" id="PS00585">
    <property type="entry name" value="RIBOSOMAL_S5"/>
    <property type="match status" value="1"/>
</dbReference>
<sequence>MSEKQLVDKVVHIGRVTKVVKGGRIFRFTATVIVGDYNGRVGIGHAKAREVPDAIRKALEAAKKNIVEVPVVKGTIPHEVLGKYGASEIIMKPAAPGTGIIAGGVTRSLFELAGVQNILAKSIRSRNPLNMLYAVMDGFKKMRTLEEVAQLRGKTIKEIIS</sequence>
<name>A0A5A8F4L2_9BACT</name>
<dbReference type="InterPro" id="IPR014721">
    <property type="entry name" value="Ribsml_uS5_D2-typ_fold_subgr"/>
</dbReference>
<keyword evidence="6 8" id="KW-0687">Ribonucleoprotein</keyword>
<dbReference type="GO" id="GO:0015935">
    <property type="term" value="C:small ribosomal subunit"/>
    <property type="evidence" value="ECO:0007669"/>
    <property type="project" value="InterPro"/>
</dbReference>
<keyword evidence="3 8" id="KW-0699">rRNA-binding</keyword>
<dbReference type="InterPro" id="IPR000851">
    <property type="entry name" value="Ribosomal_uS5"/>
</dbReference>
<dbReference type="AlphaFoldDB" id="A0A5A8F4L2"/>
<dbReference type="SUPFAM" id="SSF54211">
    <property type="entry name" value="Ribosomal protein S5 domain 2-like"/>
    <property type="match status" value="1"/>
</dbReference>
<dbReference type="NCBIfam" id="TIGR01021">
    <property type="entry name" value="rpsE_bact"/>
    <property type="match status" value="1"/>
</dbReference>
<dbReference type="HAMAP" id="MF_01307_B">
    <property type="entry name" value="Ribosomal_uS5_B"/>
    <property type="match status" value="1"/>
</dbReference>
<dbReference type="FunFam" id="3.30.230.10:FF:000002">
    <property type="entry name" value="30S ribosomal protein S5"/>
    <property type="match status" value="1"/>
</dbReference>
<dbReference type="Pfam" id="PF03719">
    <property type="entry name" value="Ribosomal_S5_C"/>
    <property type="match status" value="1"/>
</dbReference>
<organism evidence="11 12">
    <name type="scientific">Deferribacter autotrophicus</name>
    <dbReference type="NCBI Taxonomy" id="500465"/>
    <lineage>
        <taxon>Bacteria</taxon>
        <taxon>Pseudomonadati</taxon>
        <taxon>Deferribacterota</taxon>
        <taxon>Deferribacteres</taxon>
        <taxon>Deferribacterales</taxon>
        <taxon>Deferribacteraceae</taxon>
        <taxon>Deferribacter</taxon>
    </lineage>
</organism>
<dbReference type="PROSITE" id="PS50881">
    <property type="entry name" value="S5_DSRBD"/>
    <property type="match status" value="1"/>
</dbReference>
<comment type="function">
    <text evidence="8">With S4 and S12 plays an important role in translational accuracy.</text>
</comment>
<evidence type="ECO:0000256" key="6">
    <source>
        <dbReference type="ARBA" id="ARBA00023274"/>
    </source>
</evidence>
<evidence type="ECO:0000256" key="9">
    <source>
        <dbReference type="RuleBase" id="RU003823"/>
    </source>
</evidence>
<evidence type="ECO:0000256" key="1">
    <source>
        <dbReference type="ARBA" id="ARBA00003093"/>
    </source>
</evidence>
<comment type="function">
    <text evidence="1 8">Located at the back of the 30S subunit body where it stabilizes the conformation of the head with respect to the body.</text>
</comment>
<dbReference type="SUPFAM" id="SSF54768">
    <property type="entry name" value="dsRNA-binding domain-like"/>
    <property type="match status" value="1"/>
</dbReference>
<comment type="domain">
    <text evidence="8">The N-terminal domain interacts with the head of the 30S subunit; the C-terminal domain interacts with the body and contacts protein S4. The interaction surface between S4 and S5 is involved in control of translational fidelity.</text>
</comment>
<dbReference type="GO" id="GO:0042254">
    <property type="term" value="P:ribosome biogenesis"/>
    <property type="evidence" value="ECO:0007669"/>
    <property type="project" value="UniProtKB-ARBA"/>
</dbReference>
<evidence type="ECO:0000256" key="2">
    <source>
        <dbReference type="ARBA" id="ARBA00008945"/>
    </source>
</evidence>
<reference evidence="11 12" key="1">
    <citation type="submission" date="2019-06" db="EMBL/GenBank/DDBJ databases">
        <title>Genomic insights into carbon and energy metabolism of Deferribacter autotrophicus revealed new metabolic traits in the phylum Deferribacteres.</title>
        <authorList>
            <person name="Slobodkin A.I."/>
            <person name="Slobodkina G.B."/>
            <person name="Allioux M."/>
            <person name="Alain K."/>
            <person name="Jebbar M."/>
            <person name="Shadrin V."/>
            <person name="Kublanov I.V."/>
            <person name="Toshchakov S.V."/>
            <person name="Bonch-Osmolovskaya E.A."/>
        </authorList>
    </citation>
    <scope>NUCLEOTIDE SEQUENCE [LARGE SCALE GENOMIC DNA]</scope>
    <source>
        <strain evidence="11 12">SL50</strain>
    </source>
</reference>
<dbReference type="GO" id="GO:0003735">
    <property type="term" value="F:structural constituent of ribosome"/>
    <property type="evidence" value="ECO:0007669"/>
    <property type="project" value="UniProtKB-UniRule"/>
</dbReference>
<dbReference type="RefSeq" id="WP_149266012.1">
    <property type="nucleotide sequence ID" value="NZ_VFJB01000004.1"/>
</dbReference>